<accession>A0A4P9WJI3</accession>
<feature type="transmembrane region" description="Helical" evidence="2">
    <location>
        <begin position="1188"/>
        <end position="1206"/>
    </location>
</feature>
<evidence type="ECO:0000256" key="2">
    <source>
        <dbReference type="SAM" id="Phobius"/>
    </source>
</evidence>
<dbReference type="OrthoDB" id="445007at2759"/>
<feature type="transmembrane region" description="Helical" evidence="2">
    <location>
        <begin position="1419"/>
        <end position="1440"/>
    </location>
</feature>
<keyword evidence="2" id="KW-0812">Transmembrane</keyword>
<feature type="non-terminal residue" evidence="3">
    <location>
        <position position="1461"/>
    </location>
</feature>
<organism evidence="3 4">
    <name type="scientific">Blyttiomyces helicus</name>
    <dbReference type="NCBI Taxonomy" id="388810"/>
    <lineage>
        <taxon>Eukaryota</taxon>
        <taxon>Fungi</taxon>
        <taxon>Fungi incertae sedis</taxon>
        <taxon>Chytridiomycota</taxon>
        <taxon>Chytridiomycota incertae sedis</taxon>
        <taxon>Chytridiomycetes</taxon>
        <taxon>Chytridiomycetes incertae sedis</taxon>
        <taxon>Blyttiomyces</taxon>
    </lineage>
</organism>
<keyword evidence="2" id="KW-1133">Transmembrane helix</keyword>
<dbReference type="Proteomes" id="UP000269721">
    <property type="component" value="Unassembled WGS sequence"/>
</dbReference>
<reference evidence="4" key="1">
    <citation type="journal article" date="2018" name="Nat. Microbiol.">
        <title>Leveraging single-cell genomics to expand the fungal tree of life.</title>
        <authorList>
            <person name="Ahrendt S.R."/>
            <person name="Quandt C.A."/>
            <person name="Ciobanu D."/>
            <person name="Clum A."/>
            <person name="Salamov A."/>
            <person name="Andreopoulos B."/>
            <person name="Cheng J.F."/>
            <person name="Woyke T."/>
            <person name="Pelin A."/>
            <person name="Henrissat B."/>
            <person name="Reynolds N.K."/>
            <person name="Benny G.L."/>
            <person name="Smith M.E."/>
            <person name="James T.Y."/>
            <person name="Grigoriev I.V."/>
        </authorList>
    </citation>
    <scope>NUCLEOTIDE SEQUENCE [LARGE SCALE GENOMIC DNA]</scope>
</reference>
<feature type="transmembrane region" description="Helical" evidence="2">
    <location>
        <begin position="829"/>
        <end position="850"/>
    </location>
</feature>
<dbReference type="InterPro" id="IPR017850">
    <property type="entry name" value="Alkaline_phosphatase_core_sf"/>
</dbReference>
<feature type="transmembrane region" description="Helical" evidence="2">
    <location>
        <begin position="764"/>
        <end position="784"/>
    </location>
</feature>
<dbReference type="InterPro" id="IPR002591">
    <property type="entry name" value="Phosphodiest/P_Trfase"/>
</dbReference>
<dbReference type="SUPFAM" id="SSF53649">
    <property type="entry name" value="Alkaline phosphatase-like"/>
    <property type="match status" value="1"/>
</dbReference>
<proteinExistence type="predicted"/>
<name>A0A4P9WJI3_9FUNG</name>
<feature type="transmembrane region" description="Helical" evidence="2">
    <location>
        <begin position="1307"/>
        <end position="1325"/>
    </location>
</feature>
<evidence type="ECO:0000313" key="3">
    <source>
        <dbReference type="EMBL" id="RKO93081.1"/>
    </source>
</evidence>
<dbReference type="Gene3D" id="3.40.720.10">
    <property type="entry name" value="Alkaline Phosphatase, subunit A"/>
    <property type="match status" value="1"/>
</dbReference>
<feature type="transmembrane region" description="Helical" evidence="2">
    <location>
        <begin position="1265"/>
        <end position="1287"/>
    </location>
</feature>
<feature type="region of interest" description="Disordered" evidence="1">
    <location>
        <begin position="301"/>
        <end position="344"/>
    </location>
</feature>
<evidence type="ECO:0000256" key="1">
    <source>
        <dbReference type="SAM" id="MobiDB-lite"/>
    </source>
</evidence>
<gene>
    <name evidence="3" type="ORF">BDK51DRAFT_30025</name>
</gene>
<sequence length="1461" mass="160901">MFGADCVFRPSRLVLLPCRLRTAVDLIFLDRKADTQNPTKMPQSIDAPAAPHLLHNFGLLIDSLVHIRACLEWVCKMLRCKRHGIERREKLLAKKRMKNLGHLRMQLDRLPLAASSHCLERREFAPSHPNASRHHLPIQFFELVGVSHLNRVLICPASRLPVGTMRSDGSLPPLLCSLFSGGGEEEGEREGKGRREQLSGRWQLELPFERKMSAWHVLSIKNVKTLLRTAISRVSHSDQCKGPSGIKGKRDRVRTPTLPLVPCFSLSSKQNLQIMSKSPSFTGRRTSSPTPLHTGILINRLEEIQIPQPTPRRTAGGSPSTGGARGRTESGGDSTDGSVVGTPTWAARRRMLKVEPVDWGSSSGMGRDWDEDGSGDTFSSRSPGILRAISTADVPETSSIHHRDDAGPSSPRVAQLSPRTDEQLERPFSLPNISSDYRSSRIFPSSQHLRSEGAEGSSATVSYSSQPKLLGGSGKGSVTFDSTAERGNWHRFKYAYHTRQSCTDSMQTHANLARPTISSSISDAVSMKRGSRVLIRTSHSRFLVGSIRTKTELAYSPAQTASGSRSTGADSNSPFIGLSCRFRGLGSNIQLSSCDALILPASTSTRSFRMGEPVIARIVDEDYAQARVLGVYRGMVLVQFWGGGVNVIAFDDVLRDVAEPSAKLVPINLPERKATRMAVIVAVGSAVEIALASPADYTQVDDQVVHIIQPICAAITALFALKSLHISFAVPQEFNEATQWLLTLKSATVCFLDFYSLVTPSATRSTLVITGVALRLGQITYILLHPRMMACWSRMRKELRAAYRDLRERPHEPQRGETMYRRSMVSWKYFGMLASAFTIFMALFLGFELYRLLTNQNSLLDLAQLGELRATVAAEQAGLDVPALGSPSGVKVMLVILDGLRTDYLDSNPNFSALLADESIKNDLLRVPMTVQLPSMSVPNWLTFITGSPPWMTGVIGNAAAQLSAFDSVFSLAFAGNLSTGLTASSWFADLIQDYIDPGDEMINDAEYNYQRGLPNSQFADSQRKKAVERVVKGLANYSFYLAHFSDIDERGHYSGVTPRYNPGDTYNLAVSDKAAALRNILENIDSETVAIVVSDHGHVGQELVANLRLPMPANSIGRIRPELSMLISPVITSTATKQWEAQQRGLRLAFDRMLNSDLSSPTNEETSAVNFTNAVAGAYARTVTPDLFLSFVYCIMIVTLMSIVVSRTTCIETPLSMAARAFRKGRCWLVRRHGNGMMRVPNPGSETAGGLGSSQEMNGQDVRAFAISIGCVAVYYFLALAIFIIAWRIKGKFYWDSTLIHHPDQIIPMCIITFVPGSFIAYVSDRLITWFCRHENADSVDPPNDNASFRAESSSISASGALGLSRTLSSKGSMNERSREALMTPLRTLKRVAFFQILPQATHQGNLELATKIHLYSFLVYSLILLINLAMAPAFSGIVRYQGLVSYIDQSTWDLRFRAL</sequence>
<keyword evidence="2" id="KW-0472">Membrane</keyword>
<protein>
    <submittedName>
        <fullName evidence="3">Uncharacterized protein</fullName>
    </submittedName>
</protein>
<feature type="compositionally biased region" description="Polar residues" evidence="1">
    <location>
        <begin position="431"/>
        <end position="448"/>
    </location>
</feature>
<evidence type="ECO:0000313" key="4">
    <source>
        <dbReference type="Proteomes" id="UP000269721"/>
    </source>
</evidence>
<dbReference type="EMBL" id="KZ994384">
    <property type="protein sequence ID" value="RKO93081.1"/>
    <property type="molecule type" value="Genomic_DNA"/>
</dbReference>
<keyword evidence="4" id="KW-1185">Reference proteome</keyword>
<feature type="compositionally biased region" description="Low complexity" evidence="1">
    <location>
        <begin position="331"/>
        <end position="342"/>
    </location>
</feature>
<feature type="region of interest" description="Disordered" evidence="1">
    <location>
        <begin position="357"/>
        <end position="482"/>
    </location>
</feature>
<dbReference type="Pfam" id="PF01663">
    <property type="entry name" value="Phosphodiest"/>
    <property type="match status" value="1"/>
</dbReference>
<feature type="compositionally biased region" description="Polar residues" evidence="1">
    <location>
        <begin position="457"/>
        <end position="467"/>
    </location>
</feature>